<accession>A0A316AQR7</accession>
<feature type="coiled-coil region" evidence="1">
    <location>
        <begin position="90"/>
        <end position="117"/>
    </location>
</feature>
<dbReference type="AlphaFoldDB" id="A0A316AQR7"/>
<evidence type="ECO:0000313" key="2">
    <source>
        <dbReference type="EMBL" id="PWJ59942.1"/>
    </source>
</evidence>
<dbReference type="InterPro" id="IPR025961">
    <property type="entry name" value="Metal_resist"/>
</dbReference>
<gene>
    <name evidence="2" type="ORF">CLV98_101117</name>
</gene>
<proteinExistence type="predicted"/>
<evidence type="ECO:0000256" key="1">
    <source>
        <dbReference type="SAM" id="Coils"/>
    </source>
</evidence>
<reference evidence="2 3" key="1">
    <citation type="submission" date="2018-03" db="EMBL/GenBank/DDBJ databases">
        <title>Genomic Encyclopedia of Archaeal and Bacterial Type Strains, Phase II (KMG-II): from individual species to whole genera.</title>
        <authorList>
            <person name="Goeker M."/>
        </authorList>
    </citation>
    <scope>NUCLEOTIDE SEQUENCE [LARGE SCALE GENOMIC DNA]</scope>
    <source>
        <strain evidence="2 3">DSM 100346</strain>
    </source>
</reference>
<organism evidence="2 3">
    <name type="scientific">Dyadobacter jejuensis</name>
    <dbReference type="NCBI Taxonomy" id="1082580"/>
    <lineage>
        <taxon>Bacteria</taxon>
        <taxon>Pseudomonadati</taxon>
        <taxon>Bacteroidota</taxon>
        <taxon>Cytophagia</taxon>
        <taxon>Cytophagales</taxon>
        <taxon>Spirosomataceae</taxon>
        <taxon>Dyadobacter</taxon>
    </lineage>
</organism>
<dbReference type="RefSeq" id="WP_109671931.1">
    <property type="nucleotide sequence ID" value="NZ_QGDT01000001.1"/>
</dbReference>
<dbReference type="OrthoDB" id="1358465at2"/>
<dbReference type="EMBL" id="QGDT01000001">
    <property type="protein sequence ID" value="PWJ59942.1"/>
    <property type="molecule type" value="Genomic_DNA"/>
</dbReference>
<keyword evidence="3" id="KW-1185">Reference proteome</keyword>
<dbReference type="Proteomes" id="UP000245880">
    <property type="component" value="Unassembled WGS sequence"/>
</dbReference>
<evidence type="ECO:0000313" key="3">
    <source>
        <dbReference type="Proteomes" id="UP000245880"/>
    </source>
</evidence>
<dbReference type="Pfam" id="PF13801">
    <property type="entry name" value="Metal_resist"/>
    <property type="match status" value="1"/>
</dbReference>
<dbReference type="Gene3D" id="1.20.120.1490">
    <property type="match status" value="1"/>
</dbReference>
<sequence>MSKMRLLSFAVGFLLLVNLVLATFLYLGKPERRGFVRRAAFPKHMVVERLKLDAGQRAAYEELIKKHRVAVRHLNKAIGTAKGQWYRTLSGEHEEQADSLKNEIMELQSRLEGAHFRHFVALKKICRPDQLPEYQRLTQELAGFFSISQNNDRAAKD</sequence>
<name>A0A316AQR7_9BACT</name>
<comment type="caution">
    <text evidence="2">The sequence shown here is derived from an EMBL/GenBank/DDBJ whole genome shotgun (WGS) entry which is preliminary data.</text>
</comment>
<keyword evidence="1" id="KW-0175">Coiled coil</keyword>
<protein>
    <submittedName>
        <fullName evidence="2">Heavy-metal resistance protein</fullName>
    </submittedName>
</protein>